<dbReference type="Proteomes" id="UP000515819">
    <property type="component" value="Chromosome"/>
</dbReference>
<evidence type="ECO:0000256" key="1">
    <source>
        <dbReference type="SAM" id="Phobius"/>
    </source>
</evidence>
<dbReference type="AlphaFoldDB" id="A0A7G9FLC7"/>
<keyword evidence="3" id="KW-1185">Reference proteome</keyword>
<name>A0A7G9FLC7_9FIRM</name>
<proteinExistence type="predicted"/>
<keyword evidence="1" id="KW-0472">Membrane</keyword>
<feature type="transmembrane region" description="Helical" evidence="1">
    <location>
        <begin position="164"/>
        <end position="189"/>
    </location>
</feature>
<reference evidence="2 3" key="1">
    <citation type="submission" date="2020-08" db="EMBL/GenBank/DDBJ databases">
        <authorList>
            <person name="Liu C."/>
            <person name="Sun Q."/>
        </authorList>
    </citation>
    <scope>NUCLEOTIDE SEQUENCE [LARGE SCALE GENOMIC DNA]</scope>
    <source>
        <strain evidence="2 3">NSJ-4</strain>
    </source>
</reference>
<accession>A0A7G9FLC7</accession>
<keyword evidence="1" id="KW-1133">Transmembrane helix</keyword>
<protein>
    <submittedName>
        <fullName evidence="2">Uncharacterized protein</fullName>
    </submittedName>
</protein>
<dbReference type="RefSeq" id="WP_118546208.1">
    <property type="nucleotide sequence ID" value="NZ_CP060632.1"/>
</dbReference>
<gene>
    <name evidence="2" type="ORF">H9Q76_11665</name>
</gene>
<evidence type="ECO:0000313" key="2">
    <source>
        <dbReference type="EMBL" id="QNL99358.1"/>
    </source>
</evidence>
<dbReference type="KEGG" id="wcp:H9Q76_11665"/>
<keyword evidence="1" id="KW-0812">Transmembrane</keyword>
<dbReference type="EMBL" id="CP060632">
    <property type="protein sequence ID" value="QNL99358.1"/>
    <property type="molecule type" value="Genomic_DNA"/>
</dbReference>
<evidence type="ECO:0000313" key="3">
    <source>
        <dbReference type="Proteomes" id="UP000515819"/>
    </source>
</evidence>
<sequence length="304" mass="35768">MKHKKFEIIMIKNTLAMMLPIMVLLLVLIFVGVRYSLFHVVQCYELTKIEPIEDQIAQLYSDGTTSVRYNAENLYYTGYNYLVENKIKGAYYYCFEDDHMVFLLIKTKQPQNSIDKRTVKGRIVKDEVVTDHIIAGLSKNGEVPMNILDGFYDSYVISEPDFPYVYTGIAYIIVAALSMLYVFVLAYVVRLWMRPYKNPQAKKLRAYGRRSAVIEQLNTELRDKLYFHYHGIYVTDNFLVATYWFHTDVIRLDDVRYLSKNRVEERGGRELYRLTLSEPETDLFYEIDFREEELIDACVDAIRG</sequence>
<organism evidence="2 3">
    <name type="scientific">Wujia chipingensis</name>
    <dbReference type="NCBI Taxonomy" id="2763670"/>
    <lineage>
        <taxon>Bacteria</taxon>
        <taxon>Bacillati</taxon>
        <taxon>Bacillota</taxon>
        <taxon>Clostridia</taxon>
        <taxon>Lachnospirales</taxon>
        <taxon>Lachnospiraceae</taxon>
        <taxon>Wujia</taxon>
    </lineage>
</organism>